<evidence type="ECO:0000313" key="17">
    <source>
        <dbReference type="Proteomes" id="UP000595253"/>
    </source>
</evidence>
<dbReference type="CDD" id="cd01284">
    <property type="entry name" value="Riboflavin_deaminase-reductase"/>
    <property type="match status" value="1"/>
</dbReference>
<evidence type="ECO:0000256" key="6">
    <source>
        <dbReference type="ARBA" id="ARBA00007417"/>
    </source>
</evidence>
<dbReference type="SUPFAM" id="SSF53927">
    <property type="entry name" value="Cytidine deaminase-like"/>
    <property type="match status" value="1"/>
</dbReference>
<dbReference type="PROSITE" id="PS51747">
    <property type="entry name" value="CYT_DCMP_DEAMINASES_2"/>
    <property type="match status" value="1"/>
</dbReference>
<dbReference type="GO" id="GO:0009231">
    <property type="term" value="P:riboflavin biosynthetic process"/>
    <property type="evidence" value="ECO:0007669"/>
    <property type="project" value="InterPro"/>
</dbReference>
<dbReference type="InterPro" id="IPR002125">
    <property type="entry name" value="CMP_dCMP_dom"/>
</dbReference>
<evidence type="ECO:0000256" key="5">
    <source>
        <dbReference type="ARBA" id="ARBA00005259"/>
    </source>
</evidence>
<comment type="similarity">
    <text evidence="6">In the C-terminal section; belongs to the HTP reductase family.</text>
</comment>
<sequence>MENDEHFMNLAILLARKGGGNVNPNPQVGAIIVNDGQIIGQGYHEKYGEAHAEINAFKSCIESPEGSTIYVTLEPCAHQGKQPPCFEAIIKNKVKRVVIGSLDPNPLVAGKGIEAMKKAGIDVSLKVLEKECKDLNKIFFITSLKEPPTS</sequence>
<comment type="similarity">
    <text evidence="5">In the N-terminal section; belongs to the cytidine and deoxycytidylate deaminase family.</text>
</comment>
<feature type="domain" description="CMP/dCMP-type deaminase" evidence="15">
    <location>
        <begin position="2"/>
        <end position="124"/>
    </location>
</feature>
<dbReference type="PANTHER" id="PTHR11079">
    <property type="entry name" value="CYTOSINE DEAMINASE FAMILY MEMBER"/>
    <property type="match status" value="1"/>
</dbReference>
<evidence type="ECO:0000256" key="1">
    <source>
        <dbReference type="ARBA" id="ARBA00001947"/>
    </source>
</evidence>
<dbReference type="Pfam" id="PF00383">
    <property type="entry name" value="dCMP_cyt_deam_1"/>
    <property type="match status" value="1"/>
</dbReference>
<protein>
    <recommendedName>
        <fullName evidence="9">Riboflavin biosynthesis protein RibD</fullName>
        <ecNumber evidence="8">1.1.1.193</ecNumber>
        <ecNumber evidence="7">3.5.4.26</ecNumber>
    </recommendedName>
</protein>
<dbReference type="Gene3D" id="3.40.140.10">
    <property type="entry name" value="Cytidine Deaminase, domain 2"/>
    <property type="match status" value="1"/>
</dbReference>
<evidence type="ECO:0000256" key="7">
    <source>
        <dbReference type="ARBA" id="ARBA00012766"/>
    </source>
</evidence>
<evidence type="ECO:0000259" key="15">
    <source>
        <dbReference type="PROSITE" id="PS51747"/>
    </source>
</evidence>
<comment type="catalytic activity">
    <reaction evidence="14">
        <text>2,5-diamino-6-hydroxy-4-(5-phosphoribosylamino)-pyrimidine + H2O + H(+) = 5-amino-6-(5-phospho-D-ribosylamino)uracil + NH4(+)</text>
        <dbReference type="Rhea" id="RHEA:21868"/>
        <dbReference type="ChEBI" id="CHEBI:15377"/>
        <dbReference type="ChEBI" id="CHEBI:15378"/>
        <dbReference type="ChEBI" id="CHEBI:28938"/>
        <dbReference type="ChEBI" id="CHEBI:58453"/>
        <dbReference type="ChEBI" id="CHEBI:58614"/>
        <dbReference type="EC" id="3.5.4.26"/>
    </reaction>
</comment>
<dbReference type="PANTHER" id="PTHR11079:SF162">
    <property type="entry name" value="RIBOFLAVIN BIOSYNTHESIS PROTEIN PYRD, CHLOROPLASTIC"/>
    <property type="match status" value="1"/>
</dbReference>
<dbReference type="InterPro" id="IPR016193">
    <property type="entry name" value="Cytidine_deaminase-like"/>
</dbReference>
<comment type="function">
    <text evidence="2">Converts 2,5-diamino-6-(ribosylamino)-4(3h)-pyrimidinone 5'-phosphate into 5-amino-6-(ribosylamino)-2,4(1h,3h)-pyrimidinedione 5'-phosphate.</text>
</comment>
<keyword evidence="12" id="KW-0862">Zinc</keyword>
<dbReference type="AlphaFoldDB" id="A0AAD1K1A9"/>
<evidence type="ECO:0000256" key="14">
    <source>
        <dbReference type="ARBA" id="ARBA00049886"/>
    </source>
</evidence>
<evidence type="ECO:0000256" key="4">
    <source>
        <dbReference type="ARBA" id="ARBA00004910"/>
    </source>
</evidence>
<dbReference type="EC" id="1.1.1.193" evidence="8"/>
<dbReference type="Proteomes" id="UP000595253">
    <property type="component" value="Chromosome"/>
</dbReference>
<evidence type="ECO:0000256" key="8">
    <source>
        <dbReference type="ARBA" id="ARBA00013173"/>
    </source>
</evidence>
<dbReference type="GO" id="GO:0008703">
    <property type="term" value="F:5-amino-6-(5-phosphoribosylamino)uracil reductase activity"/>
    <property type="evidence" value="ECO:0007669"/>
    <property type="project" value="UniProtKB-EC"/>
</dbReference>
<evidence type="ECO:0000256" key="13">
    <source>
        <dbReference type="ARBA" id="ARBA00049861"/>
    </source>
</evidence>
<comment type="cofactor">
    <cofactor evidence="1">
        <name>Zn(2+)</name>
        <dbReference type="ChEBI" id="CHEBI:29105"/>
    </cofactor>
</comment>
<evidence type="ECO:0000256" key="11">
    <source>
        <dbReference type="ARBA" id="ARBA00022801"/>
    </source>
</evidence>
<gene>
    <name evidence="16" type="ORF">LLC_07140</name>
</gene>
<evidence type="ECO:0000256" key="3">
    <source>
        <dbReference type="ARBA" id="ARBA00004882"/>
    </source>
</evidence>
<evidence type="ECO:0000256" key="9">
    <source>
        <dbReference type="ARBA" id="ARBA00019930"/>
    </source>
</evidence>
<organism evidence="16 17">
    <name type="scientific">Lactococcus lactis subsp. cremoris</name>
    <name type="common">Streptococcus cremoris</name>
    <dbReference type="NCBI Taxonomy" id="1359"/>
    <lineage>
        <taxon>Bacteria</taxon>
        <taxon>Bacillati</taxon>
        <taxon>Bacillota</taxon>
        <taxon>Bacilli</taxon>
        <taxon>Lactobacillales</taxon>
        <taxon>Streptococcaceae</taxon>
        <taxon>Lactococcus</taxon>
    </lineage>
</organism>
<keyword evidence="10" id="KW-0479">Metal-binding</keyword>
<evidence type="ECO:0000256" key="10">
    <source>
        <dbReference type="ARBA" id="ARBA00022723"/>
    </source>
</evidence>
<dbReference type="FunFam" id="3.40.140.10:FF:000025">
    <property type="entry name" value="Riboflavin biosynthesis protein RibD"/>
    <property type="match status" value="1"/>
</dbReference>
<dbReference type="GO" id="GO:0008835">
    <property type="term" value="F:diaminohydroxyphosphoribosylaminopyrimidine deaminase activity"/>
    <property type="evidence" value="ECO:0007669"/>
    <property type="project" value="UniProtKB-EC"/>
</dbReference>
<evidence type="ECO:0000256" key="2">
    <source>
        <dbReference type="ARBA" id="ARBA00002151"/>
    </source>
</evidence>
<evidence type="ECO:0000256" key="12">
    <source>
        <dbReference type="ARBA" id="ARBA00022833"/>
    </source>
</evidence>
<keyword evidence="11" id="KW-0378">Hydrolase</keyword>
<comment type="pathway">
    <text evidence="3">Cofactor biosynthesis; riboflavin biosynthesis; 5-amino-6-(D-ribitylamino)uracil from GTP: step 2/4.</text>
</comment>
<name>A0AAD1K1A9_LACLC</name>
<dbReference type="InterPro" id="IPR004794">
    <property type="entry name" value="Eubact_RibD"/>
</dbReference>
<dbReference type="NCBIfam" id="TIGR00326">
    <property type="entry name" value="eubact_ribD"/>
    <property type="match status" value="1"/>
</dbReference>
<dbReference type="GO" id="GO:0046872">
    <property type="term" value="F:metal ion binding"/>
    <property type="evidence" value="ECO:0007669"/>
    <property type="project" value="UniProtKB-KW"/>
</dbReference>
<dbReference type="EC" id="3.5.4.26" evidence="7"/>
<dbReference type="EMBL" id="AP024222">
    <property type="protein sequence ID" value="BCO05474.1"/>
    <property type="molecule type" value="Genomic_DNA"/>
</dbReference>
<evidence type="ECO:0000313" key="16">
    <source>
        <dbReference type="EMBL" id="BCO05474.1"/>
    </source>
</evidence>
<comment type="pathway">
    <text evidence="4">Cofactor biosynthesis; riboflavin biosynthesis; 5-amino-6-(D-ribitylamino)uracil from GTP: step 3/4.</text>
</comment>
<comment type="catalytic activity">
    <reaction evidence="13">
        <text>5-amino-6-(5-phospho-D-ribitylamino)uracil + NADP(+) = 5-amino-6-(5-phospho-D-ribosylamino)uracil + NADPH + H(+)</text>
        <dbReference type="Rhea" id="RHEA:17845"/>
        <dbReference type="ChEBI" id="CHEBI:15378"/>
        <dbReference type="ChEBI" id="CHEBI:57783"/>
        <dbReference type="ChEBI" id="CHEBI:58349"/>
        <dbReference type="ChEBI" id="CHEBI:58421"/>
        <dbReference type="ChEBI" id="CHEBI:58453"/>
        <dbReference type="EC" id="1.1.1.193"/>
    </reaction>
</comment>
<reference evidence="16 17" key="1">
    <citation type="submission" date="2020-12" db="EMBL/GenBank/DDBJ databases">
        <title>Complete genome sequence of lactococcus lactis subsp. cremoris strain EPSC and strain G3-2.</title>
        <authorList>
            <person name="Kita K."/>
            <person name="Ishikawa S."/>
        </authorList>
    </citation>
    <scope>NUCLEOTIDE SEQUENCE [LARGE SCALE GENOMIC DNA]</scope>
    <source>
        <strain evidence="16 17">EPSC</strain>
    </source>
</reference>
<accession>A0AAD1K1A9</accession>
<proteinExistence type="inferred from homology"/>